<dbReference type="RefSeq" id="WP_380570589.1">
    <property type="nucleotide sequence ID" value="NZ_JBHMAH010000025.1"/>
</dbReference>
<evidence type="ECO:0000313" key="1">
    <source>
        <dbReference type="EMBL" id="MFB9861021.1"/>
    </source>
</evidence>
<evidence type="ECO:0000313" key="2">
    <source>
        <dbReference type="Proteomes" id="UP001589740"/>
    </source>
</evidence>
<gene>
    <name evidence="1" type="ORF">ACFFLE_07865</name>
</gene>
<sequence>MNYKSLIPNQELRLSLLKVTEFIPDKQMIKLQYKIATGRKLDLINPRRFTEKLQWYKLYYRDSRMTKSADKYQVREYIVSKGYKEILVPLYGVYEKVEEIDFDTFPNSFVLKTTNGSQTNIICEDKSKLDLDSVKKTLNSWLFKRTSKAGREWPYYNIMPRIICEEYLPKDDNGNMVDYKFVCFEGKVAYVFVNTDRSFDGGLRFGIYNEKFEKLPYGRKGLKKTTDSIIKPINYEKMIEIAEALSKDFPHVRIDLYNIEGKIYFGEMTFFHGSGYVEFEPDEFDYILGEKFKVPLLKS</sequence>
<comment type="caution">
    <text evidence="1">The sequence shown here is derived from an EMBL/GenBank/DDBJ whole genome shotgun (WGS) entry which is preliminary data.</text>
</comment>
<dbReference type="SUPFAM" id="SSF56059">
    <property type="entry name" value="Glutathione synthetase ATP-binding domain-like"/>
    <property type="match status" value="1"/>
</dbReference>
<protein>
    <submittedName>
        <fullName evidence="1">ATP-grasp fold amidoligase family protein</fullName>
    </submittedName>
</protein>
<dbReference type="InterPro" id="IPR029465">
    <property type="entry name" value="ATPgrasp_TupA"/>
</dbReference>
<reference evidence="1 2" key="1">
    <citation type="submission" date="2024-09" db="EMBL/GenBank/DDBJ databases">
        <authorList>
            <person name="Sun Q."/>
            <person name="Mori K."/>
        </authorList>
    </citation>
    <scope>NUCLEOTIDE SEQUENCE [LARGE SCALE GENOMIC DNA]</scope>
    <source>
        <strain evidence="1 2">JCM 12822</strain>
    </source>
</reference>
<name>A0ABV5Z5Q2_9STAP</name>
<dbReference type="Pfam" id="PF14305">
    <property type="entry name" value="ATPgrasp_TupA"/>
    <property type="match status" value="1"/>
</dbReference>
<keyword evidence="2" id="KW-1185">Reference proteome</keyword>
<dbReference type="Proteomes" id="UP001589740">
    <property type="component" value="Unassembled WGS sequence"/>
</dbReference>
<proteinExistence type="predicted"/>
<organism evidence="1 2">
    <name type="scientific">Salinicoccus siamensis</name>
    <dbReference type="NCBI Taxonomy" id="381830"/>
    <lineage>
        <taxon>Bacteria</taxon>
        <taxon>Bacillati</taxon>
        <taxon>Bacillota</taxon>
        <taxon>Bacilli</taxon>
        <taxon>Bacillales</taxon>
        <taxon>Staphylococcaceae</taxon>
        <taxon>Salinicoccus</taxon>
    </lineage>
</organism>
<dbReference type="EMBL" id="JBHMAH010000025">
    <property type="protein sequence ID" value="MFB9861021.1"/>
    <property type="molecule type" value="Genomic_DNA"/>
</dbReference>
<accession>A0ABV5Z5Q2</accession>